<keyword evidence="2" id="KW-1133">Transmembrane helix</keyword>
<feature type="compositionally biased region" description="Basic and acidic residues" evidence="1">
    <location>
        <begin position="11"/>
        <end position="21"/>
    </location>
</feature>
<feature type="region of interest" description="Disordered" evidence="1">
    <location>
        <begin position="1"/>
        <end position="21"/>
    </location>
</feature>
<keyword evidence="2" id="KW-0812">Transmembrane</keyword>
<reference evidence="3" key="2">
    <citation type="submission" date="2015-06" db="UniProtKB">
        <authorList>
            <consortium name="EnsemblProtists"/>
        </authorList>
    </citation>
    <scope>IDENTIFICATION</scope>
    <source>
        <strain evidence="3">Emoy2</strain>
    </source>
</reference>
<evidence type="ECO:0000256" key="2">
    <source>
        <dbReference type="SAM" id="Phobius"/>
    </source>
</evidence>
<proteinExistence type="predicted"/>
<evidence type="ECO:0000313" key="3">
    <source>
        <dbReference type="EnsemblProtists" id="HpaP813234"/>
    </source>
</evidence>
<evidence type="ECO:0000313" key="4">
    <source>
        <dbReference type="Proteomes" id="UP000011713"/>
    </source>
</evidence>
<protein>
    <recommendedName>
        <fullName evidence="5">Amino acid transporter transmembrane domain-containing protein</fullName>
    </recommendedName>
</protein>
<dbReference type="InParanoid" id="M4C2B9"/>
<reference evidence="4" key="1">
    <citation type="journal article" date="2010" name="Science">
        <title>Signatures of adaptation to obligate biotrophy in the Hyaloperonospora arabidopsidis genome.</title>
        <authorList>
            <person name="Baxter L."/>
            <person name="Tripathy S."/>
            <person name="Ishaque N."/>
            <person name="Boot N."/>
            <person name="Cabral A."/>
            <person name="Kemen E."/>
            <person name="Thines M."/>
            <person name="Ah-Fong A."/>
            <person name="Anderson R."/>
            <person name="Badejoko W."/>
            <person name="Bittner-Eddy P."/>
            <person name="Boore J.L."/>
            <person name="Chibucos M.C."/>
            <person name="Coates M."/>
            <person name="Dehal P."/>
            <person name="Delehaunty K."/>
            <person name="Dong S."/>
            <person name="Downton P."/>
            <person name="Dumas B."/>
            <person name="Fabro G."/>
            <person name="Fronick C."/>
            <person name="Fuerstenberg S.I."/>
            <person name="Fulton L."/>
            <person name="Gaulin E."/>
            <person name="Govers F."/>
            <person name="Hughes L."/>
            <person name="Humphray S."/>
            <person name="Jiang R.H."/>
            <person name="Judelson H."/>
            <person name="Kamoun S."/>
            <person name="Kyung K."/>
            <person name="Meijer H."/>
            <person name="Minx P."/>
            <person name="Morris P."/>
            <person name="Nelson J."/>
            <person name="Phuntumart V."/>
            <person name="Qutob D."/>
            <person name="Rehmany A."/>
            <person name="Rougon-Cardoso A."/>
            <person name="Ryden P."/>
            <person name="Torto-Alalibo T."/>
            <person name="Studholme D."/>
            <person name="Wang Y."/>
            <person name="Win J."/>
            <person name="Wood J."/>
            <person name="Clifton S.W."/>
            <person name="Rogers J."/>
            <person name="Van den Ackerveken G."/>
            <person name="Jones J.D."/>
            <person name="McDowell J.M."/>
            <person name="Beynon J."/>
            <person name="Tyler B.M."/>
        </authorList>
    </citation>
    <scope>NUCLEOTIDE SEQUENCE [LARGE SCALE GENOMIC DNA]</scope>
    <source>
        <strain evidence="4">Emoy2</strain>
    </source>
</reference>
<name>M4C2B9_HYAAE</name>
<sequence>MDWSSVYENSGEERGNWEDYGETRSSRNAHRLLHRQPSSLSLVKQQQDASSAQYSPAVAYAFTVNYILGVGSLGIPYAFYRAGLVLGNFMIVLVTLVSYVTVMWVCFAIGPHVRRASWLQSSVCQYVLDASGSSGQLAALEWPCSCGLRLYCAATVVHGPDGADLRPVDHVCRPLRSVADHDWQCNLCNVWRSIRWWSGAERHGKRAVSTVYQYLLARGLERVRGHVQHRRVFAIVPAFGARIIGPTWLKEAGKGKRHFRQVYMGKKRVHVACANMAEAFVDGCRSIPRSGYFECIPSHFRDAR</sequence>
<dbReference type="VEuPathDB" id="FungiDB:HpaG813234"/>
<dbReference type="HOGENOM" id="CLU_916600_0_0_1"/>
<feature type="transmembrane region" description="Helical" evidence="2">
    <location>
        <begin position="85"/>
        <end position="110"/>
    </location>
</feature>
<keyword evidence="2" id="KW-0472">Membrane</keyword>
<dbReference type="EMBL" id="JH598123">
    <property type="status" value="NOT_ANNOTATED_CDS"/>
    <property type="molecule type" value="Genomic_DNA"/>
</dbReference>
<dbReference type="Proteomes" id="UP000011713">
    <property type="component" value="Unassembled WGS sequence"/>
</dbReference>
<evidence type="ECO:0008006" key="5">
    <source>
        <dbReference type="Google" id="ProtNLM"/>
    </source>
</evidence>
<organism evidence="3 4">
    <name type="scientific">Hyaloperonospora arabidopsidis (strain Emoy2)</name>
    <name type="common">Downy mildew agent</name>
    <name type="synonym">Peronospora arabidopsidis</name>
    <dbReference type="NCBI Taxonomy" id="559515"/>
    <lineage>
        <taxon>Eukaryota</taxon>
        <taxon>Sar</taxon>
        <taxon>Stramenopiles</taxon>
        <taxon>Oomycota</taxon>
        <taxon>Peronosporomycetes</taxon>
        <taxon>Peronosporales</taxon>
        <taxon>Peronosporaceae</taxon>
        <taxon>Hyaloperonospora</taxon>
    </lineage>
</organism>
<dbReference type="PANTHER" id="PTHR16189">
    <property type="entry name" value="TRANSMEMBRANE PROTEIN 104-RELATED"/>
    <property type="match status" value="1"/>
</dbReference>
<accession>M4C2B9</accession>
<evidence type="ECO:0000256" key="1">
    <source>
        <dbReference type="SAM" id="MobiDB-lite"/>
    </source>
</evidence>
<keyword evidence="4" id="KW-1185">Reference proteome</keyword>
<feature type="transmembrane region" description="Helical" evidence="2">
    <location>
        <begin position="57"/>
        <end position="79"/>
    </location>
</feature>
<dbReference type="EnsemblProtists" id="HpaT813234">
    <property type="protein sequence ID" value="HpaP813234"/>
    <property type="gene ID" value="HpaG813234"/>
</dbReference>
<dbReference type="PANTHER" id="PTHR16189:SF2">
    <property type="entry name" value="AMINO ACID TRANSPORTER TRANSMEMBRANE DOMAIN-CONTAINING PROTEIN"/>
    <property type="match status" value="1"/>
</dbReference>
<dbReference type="AlphaFoldDB" id="M4C2B9"/>
<dbReference type="eggNOG" id="KOG3832">
    <property type="taxonomic scope" value="Eukaryota"/>
</dbReference>